<dbReference type="AlphaFoldDB" id="A0A1I7UAA6"/>
<name>A0A1I7UAA6_9PELO</name>
<dbReference type="STRING" id="1561998.A0A1I7UAA6"/>
<evidence type="ECO:0000313" key="2">
    <source>
        <dbReference type="Proteomes" id="UP000095282"/>
    </source>
</evidence>
<proteinExistence type="predicted"/>
<keyword evidence="2" id="KW-1185">Reference proteome</keyword>
<feature type="compositionally biased region" description="Basic and acidic residues" evidence="1">
    <location>
        <begin position="692"/>
        <end position="704"/>
    </location>
</feature>
<evidence type="ECO:0000313" key="3">
    <source>
        <dbReference type="WBParaSite" id="Csp11.Scaffold629.g16456.t1"/>
    </source>
</evidence>
<dbReference type="eggNOG" id="ENOG502TFSK">
    <property type="taxonomic scope" value="Eukaryota"/>
</dbReference>
<dbReference type="WBParaSite" id="Csp11.Scaffold629.g16456.t1">
    <property type="protein sequence ID" value="Csp11.Scaffold629.g16456.t1"/>
    <property type="gene ID" value="Csp11.Scaffold629.g16456"/>
</dbReference>
<organism evidence="2 3">
    <name type="scientific">Caenorhabditis tropicalis</name>
    <dbReference type="NCBI Taxonomy" id="1561998"/>
    <lineage>
        <taxon>Eukaryota</taxon>
        <taxon>Metazoa</taxon>
        <taxon>Ecdysozoa</taxon>
        <taxon>Nematoda</taxon>
        <taxon>Chromadorea</taxon>
        <taxon>Rhabditida</taxon>
        <taxon>Rhabditina</taxon>
        <taxon>Rhabditomorpha</taxon>
        <taxon>Rhabditoidea</taxon>
        <taxon>Rhabditidae</taxon>
        <taxon>Peloderinae</taxon>
        <taxon>Caenorhabditis</taxon>
    </lineage>
</organism>
<reference evidence="3" key="1">
    <citation type="submission" date="2016-11" db="UniProtKB">
        <authorList>
            <consortium name="WormBaseParasite"/>
        </authorList>
    </citation>
    <scope>IDENTIFICATION</scope>
</reference>
<protein>
    <submittedName>
        <fullName evidence="3">Uncharacterized protein</fullName>
    </submittedName>
</protein>
<feature type="region of interest" description="Disordered" evidence="1">
    <location>
        <begin position="656"/>
        <end position="704"/>
    </location>
</feature>
<dbReference type="Proteomes" id="UP000095282">
    <property type="component" value="Unplaced"/>
</dbReference>
<feature type="compositionally biased region" description="Basic and acidic residues" evidence="1">
    <location>
        <begin position="403"/>
        <end position="412"/>
    </location>
</feature>
<accession>A0A1I7UAA6</accession>
<feature type="compositionally biased region" description="Polar residues" evidence="1">
    <location>
        <begin position="413"/>
        <end position="430"/>
    </location>
</feature>
<feature type="region of interest" description="Disordered" evidence="1">
    <location>
        <begin position="403"/>
        <end position="430"/>
    </location>
</feature>
<evidence type="ECO:0000256" key="1">
    <source>
        <dbReference type="SAM" id="MobiDB-lite"/>
    </source>
</evidence>
<sequence length="704" mass="80470">MNNAGCNREIGDNLYLNEDARKFEETYGNEVSLSSDCFPQSNAYNAQNPQSSVDRNNETMISGLLKSAADVIYEGGLEDKEEVEYKVLLEETNNNNIIRNDGGDVEIDVRGIKYKIPYAVECHLCNEMMNLCVRRTRYRGQNREYAAYRCNRKGCQTFRSIRKVFSNSSELRKAAKMESSNVLEPSLTHSPQSLANQSMQYGEYSEDDSDDLVIQRVYLPKLDNQDNEHKPLSVTDRMRKANQERATVFSEFADQLRRDIAANKRVRVRKQAPEKEEQQGTLFYISKELSPQEIIELQDIIIKALISLRKLPPPMTMHDLPVFANCPYSKNELEAGRKDDTLIYRDPKPYEVPDILQQNSPRKQADDIINYHRRKEQQDAKRMERRHVEKRYRSWASLKREFDMAETGERPSSKMSKTSYDDSNPDQQPNHVTFQQLISKIGDRKVGQLSCRIRASNSEQSNESLQWIDLNSPTGHGITELSQDGNTEKYPEQELNEIQMDDRIDTESKLKKTISTPLTLRHPISPLTPLMRSFSSINSGTPKTPLGLHSSMFFPDHPFLTANHQLSGSTFYPFSPLFPQYQLAPSSDSVFSNRDSNGEHYQCVGASEVVRTEPTINSPFTYVHPDSGVRLTDPSAFLTTFIPSPITKFAPVNFSEEISRPRRSSEPSTSTAHMTDCSEQSTEKYDCEEDTKEVLDKADDPKTE</sequence>